<dbReference type="OrthoDB" id="3932216at2759"/>
<accession>A0A6A5SIM4</accession>
<dbReference type="EMBL" id="ML976062">
    <property type="protein sequence ID" value="KAF1940495.1"/>
    <property type="molecule type" value="Genomic_DNA"/>
</dbReference>
<dbReference type="AlphaFoldDB" id="A0A6A5SIM4"/>
<feature type="region of interest" description="Disordered" evidence="1">
    <location>
        <begin position="310"/>
        <end position="342"/>
    </location>
</feature>
<reference evidence="2" key="1">
    <citation type="journal article" date="2020" name="Stud. Mycol.">
        <title>101 Dothideomycetes genomes: a test case for predicting lifestyles and emergence of pathogens.</title>
        <authorList>
            <person name="Haridas S."/>
            <person name="Albert R."/>
            <person name="Binder M."/>
            <person name="Bloem J."/>
            <person name="Labutti K."/>
            <person name="Salamov A."/>
            <person name="Andreopoulos B."/>
            <person name="Baker S."/>
            <person name="Barry K."/>
            <person name="Bills G."/>
            <person name="Bluhm B."/>
            <person name="Cannon C."/>
            <person name="Castanera R."/>
            <person name="Culley D."/>
            <person name="Daum C."/>
            <person name="Ezra D."/>
            <person name="Gonzalez J."/>
            <person name="Henrissat B."/>
            <person name="Kuo A."/>
            <person name="Liang C."/>
            <person name="Lipzen A."/>
            <person name="Lutzoni F."/>
            <person name="Magnuson J."/>
            <person name="Mondo S."/>
            <person name="Nolan M."/>
            <person name="Ohm R."/>
            <person name="Pangilinan J."/>
            <person name="Park H.-J."/>
            <person name="Ramirez L."/>
            <person name="Alfaro M."/>
            <person name="Sun H."/>
            <person name="Tritt A."/>
            <person name="Yoshinaga Y."/>
            <person name="Zwiers L.-H."/>
            <person name="Turgeon B."/>
            <person name="Goodwin S."/>
            <person name="Spatafora J."/>
            <person name="Crous P."/>
            <person name="Grigoriev I."/>
        </authorList>
    </citation>
    <scope>NUCLEOTIDE SEQUENCE</scope>
    <source>
        <strain evidence="2">CBS 161.51</strain>
    </source>
</reference>
<feature type="compositionally biased region" description="Polar residues" evidence="1">
    <location>
        <begin position="1"/>
        <end position="17"/>
    </location>
</feature>
<feature type="compositionally biased region" description="Low complexity" evidence="1">
    <location>
        <begin position="25"/>
        <end position="47"/>
    </location>
</feature>
<name>A0A6A5SIM4_9PLEO</name>
<protein>
    <submittedName>
        <fullName evidence="2">Uncharacterized protein</fullName>
    </submittedName>
</protein>
<keyword evidence="3" id="KW-1185">Reference proteome</keyword>
<gene>
    <name evidence="2" type="ORF">EJ02DRAFT_229007</name>
</gene>
<feature type="region of interest" description="Disordered" evidence="1">
    <location>
        <begin position="1"/>
        <end position="51"/>
    </location>
</feature>
<dbReference type="Proteomes" id="UP000800038">
    <property type="component" value="Unassembled WGS sequence"/>
</dbReference>
<evidence type="ECO:0000313" key="2">
    <source>
        <dbReference type="EMBL" id="KAF1940495.1"/>
    </source>
</evidence>
<proteinExistence type="predicted"/>
<evidence type="ECO:0000313" key="3">
    <source>
        <dbReference type="Proteomes" id="UP000800038"/>
    </source>
</evidence>
<organism evidence="2 3">
    <name type="scientific">Clathrospora elynae</name>
    <dbReference type="NCBI Taxonomy" id="706981"/>
    <lineage>
        <taxon>Eukaryota</taxon>
        <taxon>Fungi</taxon>
        <taxon>Dikarya</taxon>
        <taxon>Ascomycota</taxon>
        <taxon>Pezizomycotina</taxon>
        <taxon>Dothideomycetes</taxon>
        <taxon>Pleosporomycetidae</taxon>
        <taxon>Pleosporales</taxon>
        <taxon>Diademaceae</taxon>
        <taxon>Clathrospora</taxon>
    </lineage>
</organism>
<sequence>MVSRNTPPCSEPSTPNAVTRKLPHSSAPSEPATPTSISTTSPGSASSLDPESLTQALVEPDLRLRRFQKDLLVLTGFNENETLHWRPSWFIQDPFATRFWTLQNPPDVVTEKLPIAGPRGKQYYTRRMRKPADPEPYYIKSWGHWRRYCDMYGIPYDFLCEKQIEIMRLGLPRTEERVLCPPPSYPLYPEPQPLGHGRYILDPFTYFSHLLPKFHLVKHTADVQSELEAVVVHSTGALKVEPRENMFSHHSQWTHFDGTGGYIQDTVHSFDELAPKEQGLGRRWSYAPWTSEQEESCKRATLMVKLKYKRKHGDAGKESNWGEDMKKGKKKQKRSMLLAGLK</sequence>
<evidence type="ECO:0000256" key="1">
    <source>
        <dbReference type="SAM" id="MobiDB-lite"/>
    </source>
</evidence>